<feature type="signal peptide" evidence="1">
    <location>
        <begin position="1"/>
        <end position="23"/>
    </location>
</feature>
<dbReference type="Pfam" id="PF03413">
    <property type="entry name" value="PepSY"/>
    <property type="match status" value="1"/>
</dbReference>
<keyword evidence="1" id="KW-0732">Signal</keyword>
<sequence>MFRTKTLVVVAAFASTAGTLAFAAQKKENDALGVMNAKVSLVEAVSLAQQHANGRAARAEYEHSKRGWLYDVEVVSGHKVFDVRIDAVNGAVISSVEDKLDGNDENDKED</sequence>
<evidence type="ECO:0000313" key="3">
    <source>
        <dbReference type="EMBL" id="MCS0588266.1"/>
    </source>
</evidence>
<keyword evidence="4" id="KW-1185">Reference proteome</keyword>
<feature type="chain" id="PRO_5046546608" evidence="1">
    <location>
        <begin position="24"/>
        <end position="110"/>
    </location>
</feature>
<dbReference type="Proteomes" id="UP001205560">
    <property type="component" value="Unassembled WGS sequence"/>
</dbReference>
<dbReference type="RefSeq" id="WP_258844082.1">
    <property type="nucleotide sequence ID" value="NZ_JANUGX010000003.1"/>
</dbReference>
<protein>
    <submittedName>
        <fullName evidence="3">PepSY domain-containing protein</fullName>
    </submittedName>
</protein>
<feature type="domain" description="PepSY" evidence="2">
    <location>
        <begin position="38"/>
        <end position="95"/>
    </location>
</feature>
<evidence type="ECO:0000259" key="2">
    <source>
        <dbReference type="Pfam" id="PF03413"/>
    </source>
</evidence>
<evidence type="ECO:0000313" key="4">
    <source>
        <dbReference type="Proteomes" id="UP001205560"/>
    </source>
</evidence>
<proteinExistence type="predicted"/>
<dbReference type="InterPro" id="IPR025711">
    <property type="entry name" value="PepSY"/>
</dbReference>
<dbReference type="EMBL" id="JANUGX010000003">
    <property type="protein sequence ID" value="MCS0588266.1"/>
    <property type="molecule type" value="Genomic_DNA"/>
</dbReference>
<accession>A0ABT2A247</accession>
<name>A0ABT2A247_9BURK</name>
<comment type="caution">
    <text evidence="3">The sequence shown here is derived from an EMBL/GenBank/DDBJ whole genome shotgun (WGS) entry which is preliminary data.</text>
</comment>
<evidence type="ECO:0000256" key="1">
    <source>
        <dbReference type="SAM" id="SignalP"/>
    </source>
</evidence>
<organism evidence="3 4">
    <name type="scientific">Massilia norwichensis</name>
    <dbReference type="NCBI Taxonomy" id="1442366"/>
    <lineage>
        <taxon>Bacteria</taxon>
        <taxon>Pseudomonadati</taxon>
        <taxon>Pseudomonadota</taxon>
        <taxon>Betaproteobacteria</taxon>
        <taxon>Burkholderiales</taxon>
        <taxon>Oxalobacteraceae</taxon>
        <taxon>Telluria group</taxon>
        <taxon>Massilia</taxon>
    </lineage>
</organism>
<dbReference type="Gene3D" id="3.10.450.40">
    <property type="match status" value="1"/>
</dbReference>
<reference evidence="3 4" key="1">
    <citation type="submission" date="2022-08" db="EMBL/GenBank/DDBJ databases">
        <title>Reclassification of Massilia species as members of the genera Telluria, Duganella, Pseudoduganella, Mokoshia gen. nov. and Zemynaea gen. nov. using orthogonal and non-orthogonal genome-based approaches.</title>
        <authorList>
            <person name="Bowman J.P."/>
        </authorList>
    </citation>
    <scope>NUCLEOTIDE SEQUENCE [LARGE SCALE GENOMIC DNA]</scope>
    <source>
        <strain evidence="3 4">LMG 28164</strain>
    </source>
</reference>
<gene>
    <name evidence="3" type="ORF">NX782_03505</name>
</gene>